<evidence type="ECO:0000313" key="1">
    <source>
        <dbReference type="EMBL" id="JAH61646.1"/>
    </source>
</evidence>
<accession>A0A0E9U722</accession>
<proteinExistence type="predicted"/>
<reference evidence="1" key="1">
    <citation type="submission" date="2014-11" db="EMBL/GenBank/DDBJ databases">
        <authorList>
            <person name="Amaro Gonzalez C."/>
        </authorList>
    </citation>
    <scope>NUCLEOTIDE SEQUENCE</scope>
</reference>
<protein>
    <submittedName>
        <fullName evidence="1">Uncharacterized protein</fullName>
    </submittedName>
</protein>
<dbReference type="EMBL" id="GBXM01046931">
    <property type="protein sequence ID" value="JAH61646.1"/>
    <property type="molecule type" value="Transcribed_RNA"/>
</dbReference>
<name>A0A0E9U722_ANGAN</name>
<sequence length="17" mass="1907">MDSFSTAESPKLLLKCH</sequence>
<dbReference type="AlphaFoldDB" id="A0A0E9U722"/>
<organism evidence="1">
    <name type="scientific">Anguilla anguilla</name>
    <name type="common">European freshwater eel</name>
    <name type="synonym">Muraena anguilla</name>
    <dbReference type="NCBI Taxonomy" id="7936"/>
    <lineage>
        <taxon>Eukaryota</taxon>
        <taxon>Metazoa</taxon>
        <taxon>Chordata</taxon>
        <taxon>Craniata</taxon>
        <taxon>Vertebrata</taxon>
        <taxon>Euteleostomi</taxon>
        <taxon>Actinopterygii</taxon>
        <taxon>Neopterygii</taxon>
        <taxon>Teleostei</taxon>
        <taxon>Anguilliformes</taxon>
        <taxon>Anguillidae</taxon>
        <taxon>Anguilla</taxon>
    </lineage>
</organism>
<reference evidence="1" key="2">
    <citation type="journal article" date="2015" name="Fish Shellfish Immunol.">
        <title>Early steps in the European eel (Anguilla anguilla)-Vibrio vulnificus interaction in the gills: Role of the RtxA13 toxin.</title>
        <authorList>
            <person name="Callol A."/>
            <person name="Pajuelo D."/>
            <person name="Ebbesson L."/>
            <person name="Teles M."/>
            <person name="MacKenzie S."/>
            <person name="Amaro C."/>
        </authorList>
    </citation>
    <scope>NUCLEOTIDE SEQUENCE</scope>
</reference>